<dbReference type="Proteomes" id="UP000077202">
    <property type="component" value="Unassembled WGS sequence"/>
</dbReference>
<feature type="compositionally biased region" description="Acidic residues" evidence="1">
    <location>
        <begin position="144"/>
        <end position="160"/>
    </location>
</feature>
<name>A0A176W8G0_MARPO</name>
<evidence type="ECO:0000313" key="2">
    <source>
        <dbReference type="EMBL" id="OAE29357.1"/>
    </source>
</evidence>
<evidence type="ECO:0000313" key="3">
    <source>
        <dbReference type="Proteomes" id="UP000077202"/>
    </source>
</evidence>
<comment type="caution">
    <text evidence="2">The sequence shown here is derived from an EMBL/GenBank/DDBJ whole genome shotgun (WGS) entry which is preliminary data.</text>
</comment>
<evidence type="ECO:0000256" key="1">
    <source>
        <dbReference type="SAM" id="MobiDB-lite"/>
    </source>
</evidence>
<organism evidence="2 3">
    <name type="scientific">Marchantia polymorpha subsp. ruderalis</name>
    <dbReference type="NCBI Taxonomy" id="1480154"/>
    <lineage>
        <taxon>Eukaryota</taxon>
        <taxon>Viridiplantae</taxon>
        <taxon>Streptophyta</taxon>
        <taxon>Embryophyta</taxon>
        <taxon>Marchantiophyta</taxon>
        <taxon>Marchantiopsida</taxon>
        <taxon>Marchantiidae</taxon>
        <taxon>Marchantiales</taxon>
        <taxon>Marchantiaceae</taxon>
        <taxon>Marchantia</taxon>
    </lineage>
</organism>
<accession>A0A176W8G0</accession>
<keyword evidence="3" id="KW-1185">Reference proteome</keyword>
<dbReference type="AlphaFoldDB" id="A0A176W8G0"/>
<sequence length="160" mass="16945">MEPVAHQMQRSHGPLSHYGGISSALLALIVTSGRASQRSGFHCLRFGSLRLIASNPNPYEVSGIAGVRGAVGLQPRPRLRASDLVGLSVVQELKCVAATLPIAESTDISGQKQQLVGEWKLKEKACAARGQRDGREGVVAAGNGEDDEEEVTDMEIGEEG</sequence>
<proteinExistence type="predicted"/>
<feature type="region of interest" description="Disordered" evidence="1">
    <location>
        <begin position="130"/>
        <end position="160"/>
    </location>
</feature>
<dbReference type="EMBL" id="LVLJ01001470">
    <property type="protein sequence ID" value="OAE29357.1"/>
    <property type="molecule type" value="Genomic_DNA"/>
</dbReference>
<gene>
    <name evidence="2" type="ORF">AXG93_4831s1170</name>
</gene>
<protein>
    <submittedName>
        <fullName evidence="2">Uncharacterized protein</fullName>
    </submittedName>
</protein>
<reference evidence="2" key="1">
    <citation type="submission" date="2016-03" db="EMBL/GenBank/DDBJ databases">
        <title>Mechanisms controlling the formation of the plant cell surface in tip-growing cells are functionally conserved among land plants.</title>
        <authorList>
            <person name="Honkanen S."/>
            <person name="Jones V.A."/>
            <person name="Morieri G."/>
            <person name="Champion C."/>
            <person name="Hetherington A.J."/>
            <person name="Kelly S."/>
            <person name="Saint-Marcoux D."/>
            <person name="Proust H."/>
            <person name="Prescott H."/>
            <person name="Dolan L."/>
        </authorList>
    </citation>
    <scope>NUCLEOTIDE SEQUENCE [LARGE SCALE GENOMIC DNA]</scope>
    <source>
        <tissue evidence="2">Whole gametophyte</tissue>
    </source>
</reference>